<dbReference type="InterPro" id="IPR050587">
    <property type="entry name" value="GNT1/Glycosyltrans_8"/>
</dbReference>
<protein>
    <submittedName>
        <fullName evidence="2">Glycosyl transferase family protein</fullName>
    </submittedName>
</protein>
<dbReference type="PANTHER" id="PTHR11183">
    <property type="entry name" value="GLYCOGENIN SUBFAMILY MEMBER"/>
    <property type="match status" value="1"/>
</dbReference>
<gene>
    <name evidence="2" type="ORF">GMRT_14557</name>
</gene>
<dbReference type="OrthoDB" id="2014201at2759"/>
<comment type="caution">
    <text evidence="2">The sequence shown here is derived from an EMBL/GenBank/DDBJ whole genome shotgun (WGS) entry which is preliminary data.</text>
</comment>
<dbReference type="AlphaFoldDB" id="A0A4Z1T010"/>
<sequence>MSHMASVWDWTKSVEPLSTTRSNAIATLVFDSAEYLVAAAILSYSLRRAETKADLVLLLGESLYRSTEEGTQKGIELCRRLFDHVVIVEPIEYQVSLKNWPRFAHLYATWLPRCFTKLHILRLRPYAKVLFMDADMLAFHNFDHLFELPTPFGTLITEDKAGIPTGQRITRAVLVQSLLKAYGISGAFFCITPDEDLFKIACLRVKKKSRKTGVYAEQAVSYDLQTDISLYRQLNAGPDEQVISWLYAHHLRYDAEGEFYQFVGQRTLGEDEKDEKEGRYPSKRERTREKPRQTPETQWTSVSRQYNCLPWLMHKFERGDFPLESPNVPYDGEGPERKVYVIHYVSEKPWQNLTKVLSTTSAEERKIWPDVGTWYSVCEEVREKYPNFSDILVTIPDDVARMTQDEADQMYEKDCQARRERAERRREEREETKRTRRGGGNYRRGYKA</sequence>
<evidence type="ECO:0000313" key="3">
    <source>
        <dbReference type="Proteomes" id="UP000315496"/>
    </source>
</evidence>
<organism evidence="2 3">
    <name type="scientific">Giardia muris</name>
    <dbReference type="NCBI Taxonomy" id="5742"/>
    <lineage>
        <taxon>Eukaryota</taxon>
        <taxon>Metamonada</taxon>
        <taxon>Diplomonadida</taxon>
        <taxon>Hexamitidae</taxon>
        <taxon>Giardiinae</taxon>
        <taxon>Giardia</taxon>
    </lineage>
</organism>
<reference evidence="2 3" key="1">
    <citation type="submission" date="2019-05" db="EMBL/GenBank/DDBJ databases">
        <title>The compact genome of Giardia muris reveals important steps in the evolution of intestinal protozoan parasites.</title>
        <authorList>
            <person name="Xu F."/>
            <person name="Jimenez-Gonzalez A."/>
            <person name="Einarsson E."/>
            <person name="Astvaldsson A."/>
            <person name="Peirasmaki D."/>
            <person name="Eckmann L."/>
            <person name="Andersson J.O."/>
            <person name="Svard S.G."/>
            <person name="Jerlstrom-Hultqvist J."/>
        </authorList>
    </citation>
    <scope>NUCLEOTIDE SEQUENCE [LARGE SCALE GENOMIC DNA]</scope>
    <source>
        <strain evidence="2 3">Roberts-Thomson</strain>
    </source>
</reference>
<proteinExistence type="predicted"/>
<dbReference type="SUPFAM" id="SSF53448">
    <property type="entry name" value="Nucleotide-diphospho-sugar transferases"/>
    <property type="match status" value="1"/>
</dbReference>
<keyword evidence="2" id="KW-0808">Transferase</keyword>
<feature type="region of interest" description="Disordered" evidence="1">
    <location>
        <begin position="407"/>
        <end position="448"/>
    </location>
</feature>
<dbReference type="GO" id="GO:0016740">
    <property type="term" value="F:transferase activity"/>
    <property type="evidence" value="ECO:0007669"/>
    <property type="project" value="UniProtKB-KW"/>
</dbReference>
<accession>A0A4Z1T010</accession>
<evidence type="ECO:0000256" key="1">
    <source>
        <dbReference type="SAM" id="MobiDB-lite"/>
    </source>
</evidence>
<keyword evidence="3" id="KW-1185">Reference proteome</keyword>
<name>A0A4Z1T010_GIAMU</name>
<evidence type="ECO:0000313" key="2">
    <source>
        <dbReference type="EMBL" id="TNJ29048.1"/>
    </source>
</evidence>
<dbReference type="EMBL" id="VDLU01000002">
    <property type="protein sequence ID" value="TNJ29048.1"/>
    <property type="molecule type" value="Genomic_DNA"/>
</dbReference>
<dbReference type="Gene3D" id="3.90.550.10">
    <property type="entry name" value="Spore Coat Polysaccharide Biosynthesis Protein SpsA, Chain A"/>
    <property type="match status" value="1"/>
</dbReference>
<dbReference type="VEuPathDB" id="GiardiaDB:GMRT_14557"/>
<dbReference type="InterPro" id="IPR029044">
    <property type="entry name" value="Nucleotide-diphossugar_trans"/>
</dbReference>
<feature type="region of interest" description="Disordered" evidence="1">
    <location>
        <begin position="270"/>
        <end position="301"/>
    </location>
</feature>
<feature type="compositionally biased region" description="Basic and acidic residues" evidence="1">
    <location>
        <begin position="275"/>
        <end position="293"/>
    </location>
</feature>
<feature type="compositionally biased region" description="Basic and acidic residues" evidence="1">
    <location>
        <begin position="407"/>
        <end position="433"/>
    </location>
</feature>
<dbReference type="Proteomes" id="UP000315496">
    <property type="component" value="Chromosome 2"/>
</dbReference>